<organism evidence="1 2">
    <name type="scientific">Rhizobium sullae</name>
    <name type="common">Rhizobium hedysari</name>
    <dbReference type="NCBI Taxonomy" id="50338"/>
    <lineage>
        <taxon>Bacteria</taxon>
        <taxon>Pseudomonadati</taxon>
        <taxon>Pseudomonadota</taxon>
        <taxon>Alphaproteobacteria</taxon>
        <taxon>Hyphomicrobiales</taxon>
        <taxon>Rhizobiaceae</taxon>
        <taxon>Rhizobium/Agrobacterium group</taxon>
        <taxon>Rhizobium</taxon>
    </lineage>
</organism>
<proteinExistence type="predicted"/>
<name>A0A4R3PQT7_RHISU</name>
<dbReference type="AlphaFoldDB" id="A0A4R3PQT7"/>
<dbReference type="EMBL" id="SMBH01000038">
    <property type="protein sequence ID" value="TCU04834.1"/>
    <property type="molecule type" value="Genomic_DNA"/>
</dbReference>
<evidence type="ECO:0000313" key="1">
    <source>
        <dbReference type="EMBL" id="TCU04834.1"/>
    </source>
</evidence>
<protein>
    <submittedName>
        <fullName evidence="1">Uncharacterized protein</fullName>
    </submittedName>
</protein>
<dbReference type="RefSeq" id="WP_132568783.1">
    <property type="nucleotide sequence ID" value="NZ_SMBH01000038.1"/>
</dbReference>
<accession>A0A4R3PQT7</accession>
<comment type="caution">
    <text evidence="1">The sequence shown here is derived from an EMBL/GenBank/DDBJ whole genome shotgun (WGS) entry which is preliminary data.</text>
</comment>
<dbReference type="Proteomes" id="UP000294576">
    <property type="component" value="Unassembled WGS sequence"/>
</dbReference>
<evidence type="ECO:0000313" key="2">
    <source>
        <dbReference type="Proteomes" id="UP000294576"/>
    </source>
</evidence>
<sequence>MSLLDLLPLNENEIELVTTVVRQWCEDHRVLIESGRGRVAMTTAVGLVISGDHSPEGLAEALGSCMRIEQYKRPTD</sequence>
<gene>
    <name evidence="1" type="ORF">EV132_13816</name>
</gene>
<reference evidence="1 2" key="1">
    <citation type="submission" date="2019-03" db="EMBL/GenBank/DDBJ databases">
        <title>Genomic Encyclopedia of Type Strains, Phase IV (KMG-V): Genome sequencing to study the core and pangenomes of soil and plant-associated prokaryotes.</title>
        <authorList>
            <person name="Whitman W."/>
        </authorList>
    </citation>
    <scope>NUCLEOTIDE SEQUENCE [LARGE SCALE GENOMIC DNA]</scope>
    <source>
        <strain evidence="1 2">Hc14</strain>
    </source>
</reference>